<dbReference type="GO" id="GO:0043565">
    <property type="term" value="F:sequence-specific DNA binding"/>
    <property type="evidence" value="ECO:0007669"/>
    <property type="project" value="TreeGrafter"/>
</dbReference>
<dbReference type="GO" id="GO:0006351">
    <property type="term" value="P:DNA-templated transcription"/>
    <property type="evidence" value="ECO:0007669"/>
    <property type="project" value="InterPro"/>
</dbReference>
<dbReference type="Proteomes" id="UP000193986">
    <property type="component" value="Unassembled WGS sequence"/>
</dbReference>
<organism evidence="10 11">
    <name type="scientific">Naematelia encephala</name>
    <dbReference type="NCBI Taxonomy" id="71784"/>
    <lineage>
        <taxon>Eukaryota</taxon>
        <taxon>Fungi</taxon>
        <taxon>Dikarya</taxon>
        <taxon>Basidiomycota</taxon>
        <taxon>Agaricomycotina</taxon>
        <taxon>Tremellomycetes</taxon>
        <taxon>Tremellales</taxon>
        <taxon>Naemateliaceae</taxon>
        <taxon>Naematelia</taxon>
    </lineage>
</organism>
<evidence type="ECO:0000256" key="6">
    <source>
        <dbReference type="ARBA" id="ARBA00023163"/>
    </source>
</evidence>
<accession>A0A1Y2AZB0</accession>
<keyword evidence="6" id="KW-0804">Transcription</keyword>
<dbReference type="Pfam" id="PF04082">
    <property type="entry name" value="Fungal_trans"/>
    <property type="match status" value="1"/>
</dbReference>
<feature type="region of interest" description="Disordered" evidence="8">
    <location>
        <begin position="1"/>
        <end position="23"/>
    </location>
</feature>
<dbReference type="GO" id="GO:0045944">
    <property type="term" value="P:positive regulation of transcription by RNA polymerase II"/>
    <property type="evidence" value="ECO:0007669"/>
    <property type="project" value="TreeGrafter"/>
</dbReference>
<keyword evidence="4" id="KW-0805">Transcription regulation</keyword>
<dbReference type="SMART" id="SM00906">
    <property type="entry name" value="Fungal_trans"/>
    <property type="match status" value="1"/>
</dbReference>
<sequence>MAPTSLNSTTSADPAGTSNRSRAACRRCYRRKKKRRIHETTITTNAPVVSENSGAVTPDAPGYRCPTVDAPFDIVQGAINHSGPTIAEMFVSHLLNAEIDLHGTAQLLVASIAEQFGLALTMAPPHQKGPLLWMHPAPDYSSHPARDQAERMVDAYFEYTNCFQPVIDPETVIEDMEVLFPSTMHPSFILPDLLQPDVRIYRLYIILAIGSSLLPKDANRIDTAHLRAWALAHFPAVLRSDEIVVRIVAGLAMGLGYLTDDETLPTHIRERRKRIFWSIYCMDRSISFTLNRPLTIKEEAIRMPLPTMLPSVSGKHAAFMNPVELFRHTVLLRRLQGTIVTELYLPMRSKTDTSKIFANIRNEVDAWYDNIPESFPSPMGSVCKHPYLEVNYRLLLVRLYSPSPILPRTSPAGMSVLRQSAYRVIEMYAASDDGYQMRKNYISVSHIVLACGALLYTLNEGEGDPIHWNIRNWRLSALHQVEVAEQLLSSFCRHLAYAKSFDQAFSQLTSAFKLRLREMDAPPQESGFSSIGLSTSNSPILEPNNDRPVSWNEISTYPADISATGFSNGDFSVDEFLASFGLASCPR</sequence>
<dbReference type="InParanoid" id="A0A1Y2AZB0"/>
<dbReference type="AlphaFoldDB" id="A0A1Y2AZB0"/>
<dbReference type="PANTHER" id="PTHR47782:SF7">
    <property type="entry name" value="PROTEIN STB5"/>
    <property type="match status" value="1"/>
</dbReference>
<evidence type="ECO:0000256" key="4">
    <source>
        <dbReference type="ARBA" id="ARBA00023015"/>
    </source>
</evidence>
<feature type="domain" description="Xylanolytic transcriptional activator regulatory" evidence="9">
    <location>
        <begin position="245"/>
        <end position="312"/>
    </location>
</feature>
<evidence type="ECO:0000256" key="3">
    <source>
        <dbReference type="ARBA" id="ARBA00022833"/>
    </source>
</evidence>
<evidence type="ECO:0000256" key="1">
    <source>
        <dbReference type="ARBA" id="ARBA00004123"/>
    </source>
</evidence>
<dbReference type="GO" id="GO:0000981">
    <property type="term" value="F:DNA-binding transcription factor activity, RNA polymerase II-specific"/>
    <property type="evidence" value="ECO:0007669"/>
    <property type="project" value="TreeGrafter"/>
</dbReference>
<dbReference type="CDD" id="cd12148">
    <property type="entry name" value="fungal_TF_MHR"/>
    <property type="match status" value="1"/>
</dbReference>
<dbReference type="GO" id="GO:0008270">
    <property type="term" value="F:zinc ion binding"/>
    <property type="evidence" value="ECO:0007669"/>
    <property type="project" value="InterPro"/>
</dbReference>
<keyword evidence="3" id="KW-0862">Zinc</keyword>
<name>A0A1Y2AZB0_9TREE</name>
<proteinExistence type="predicted"/>
<evidence type="ECO:0000259" key="9">
    <source>
        <dbReference type="SMART" id="SM00906"/>
    </source>
</evidence>
<comment type="subcellular location">
    <subcellularLocation>
        <location evidence="1">Nucleus</location>
    </subcellularLocation>
</comment>
<dbReference type="OrthoDB" id="25921at2759"/>
<evidence type="ECO:0000256" key="2">
    <source>
        <dbReference type="ARBA" id="ARBA00022723"/>
    </source>
</evidence>
<keyword evidence="5" id="KW-0238">DNA-binding</keyword>
<dbReference type="GO" id="GO:0005634">
    <property type="term" value="C:nucleus"/>
    <property type="evidence" value="ECO:0007669"/>
    <property type="project" value="UniProtKB-SubCell"/>
</dbReference>
<dbReference type="PANTHER" id="PTHR47782">
    <property type="entry name" value="ZN(II)2CYS6 TRANSCRIPTION FACTOR (EUROFUNG)-RELATED"/>
    <property type="match status" value="1"/>
</dbReference>
<evidence type="ECO:0000256" key="7">
    <source>
        <dbReference type="ARBA" id="ARBA00023242"/>
    </source>
</evidence>
<protein>
    <recommendedName>
        <fullName evidence="9">Xylanolytic transcriptional activator regulatory domain-containing protein</fullName>
    </recommendedName>
</protein>
<evidence type="ECO:0000256" key="8">
    <source>
        <dbReference type="SAM" id="MobiDB-lite"/>
    </source>
</evidence>
<keyword evidence="2" id="KW-0479">Metal-binding</keyword>
<reference evidence="10 11" key="1">
    <citation type="submission" date="2016-07" db="EMBL/GenBank/DDBJ databases">
        <title>Pervasive Adenine N6-methylation of Active Genes in Fungi.</title>
        <authorList>
            <consortium name="DOE Joint Genome Institute"/>
            <person name="Mondo S.J."/>
            <person name="Dannebaum R.O."/>
            <person name="Kuo R.C."/>
            <person name="Labutti K."/>
            <person name="Haridas S."/>
            <person name="Kuo A."/>
            <person name="Salamov A."/>
            <person name="Ahrendt S.R."/>
            <person name="Lipzen A."/>
            <person name="Sullivan W."/>
            <person name="Andreopoulos W.B."/>
            <person name="Clum A."/>
            <person name="Lindquist E."/>
            <person name="Daum C."/>
            <person name="Ramamoorthy G.K."/>
            <person name="Gryganskyi A."/>
            <person name="Culley D."/>
            <person name="Magnuson J.K."/>
            <person name="James T.Y."/>
            <person name="O'Malley M.A."/>
            <person name="Stajich J.E."/>
            <person name="Spatafora J.W."/>
            <person name="Visel A."/>
            <person name="Grigoriev I.V."/>
        </authorList>
    </citation>
    <scope>NUCLEOTIDE SEQUENCE [LARGE SCALE GENOMIC DNA]</scope>
    <source>
        <strain evidence="10 11">68-887.2</strain>
    </source>
</reference>
<keyword evidence="7" id="KW-0539">Nucleus</keyword>
<evidence type="ECO:0000313" key="11">
    <source>
        <dbReference type="Proteomes" id="UP000193986"/>
    </source>
</evidence>
<keyword evidence="11" id="KW-1185">Reference proteome</keyword>
<dbReference type="InterPro" id="IPR052202">
    <property type="entry name" value="Yeast_MetPath_Reg"/>
</dbReference>
<evidence type="ECO:0000256" key="5">
    <source>
        <dbReference type="ARBA" id="ARBA00023125"/>
    </source>
</evidence>
<dbReference type="EMBL" id="MCFC01000035">
    <property type="protein sequence ID" value="ORY27908.1"/>
    <property type="molecule type" value="Genomic_DNA"/>
</dbReference>
<comment type="caution">
    <text evidence="10">The sequence shown here is derived from an EMBL/GenBank/DDBJ whole genome shotgun (WGS) entry which is preliminary data.</text>
</comment>
<gene>
    <name evidence="10" type="ORF">BCR39DRAFT_559802</name>
</gene>
<dbReference type="STRING" id="71784.A0A1Y2AZB0"/>
<evidence type="ECO:0000313" key="10">
    <source>
        <dbReference type="EMBL" id="ORY27908.1"/>
    </source>
</evidence>
<feature type="compositionally biased region" description="Polar residues" evidence="8">
    <location>
        <begin position="1"/>
        <end position="19"/>
    </location>
</feature>
<dbReference type="InterPro" id="IPR007219">
    <property type="entry name" value="XnlR_reg_dom"/>
</dbReference>